<comment type="caution">
    <text evidence="2">The sequence shown here is derived from an EMBL/GenBank/DDBJ whole genome shotgun (WGS) entry which is preliminary data.</text>
</comment>
<feature type="compositionally biased region" description="Basic residues" evidence="1">
    <location>
        <begin position="70"/>
        <end position="88"/>
    </location>
</feature>
<evidence type="ECO:0000313" key="3">
    <source>
        <dbReference type="Proteomes" id="UP000004956"/>
    </source>
</evidence>
<name>H3KI74_9BURK</name>
<accession>H3KI74</accession>
<dbReference type="AlphaFoldDB" id="H3KI74"/>
<keyword evidence="3" id="KW-1185">Reference proteome</keyword>
<dbReference type="Proteomes" id="UP000004956">
    <property type="component" value="Unassembled WGS sequence"/>
</dbReference>
<organism evidence="2 3">
    <name type="scientific">Sutterella parvirubra YIT 11816</name>
    <dbReference type="NCBI Taxonomy" id="762967"/>
    <lineage>
        <taxon>Bacteria</taxon>
        <taxon>Pseudomonadati</taxon>
        <taxon>Pseudomonadota</taxon>
        <taxon>Betaproteobacteria</taxon>
        <taxon>Burkholderiales</taxon>
        <taxon>Sutterellaceae</taxon>
        <taxon>Sutterella</taxon>
    </lineage>
</organism>
<dbReference type="EMBL" id="AFBQ01000379">
    <property type="protein sequence ID" value="EHY30186.1"/>
    <property type="molecule type" value="Genomic_DNA"/>
</dbReference>
<sequence>MYERLTNIFSAAAIRIVGAADAAHTHPHDVTDLLRCGFCGALGDDPKPERSTPHALRLGRGRSEEALRGGRPRPLVRRPAARLRRRLARMPPPP</sequence>
<gene>
    <name evidence="2" type="ORF">HMPREF9440_02476</name>
</gene>
<protein>
    <submittedName>
        <fullName evidence="2">Uncharacterized protein</fullName>
    </submittedName>
</protein>
<dbReference type="STRING" id="762967.HMPREF9440_02476"/>
<reference evidence="2 3" key="1">
    <citation type="submission" date="2011-11" db="EMBL/GenBank/DDBJ databases">
        <authorList>
            <person name="Weinstock G."/>
            <person name="Sodergren E."/>
            <person name="Clifton S."/>
            <person name="Fulton L."/>
            <person name="Fulton B."/>
            <person name="Courtney L."/>
            <person name="Fronick C."/>
            <person name="Harrison M."/>
            <person name="Strong C."/>
            <person name="Farmer C."/>
            <person name="Delahaunty K."/>
            <person name="Markovic C."/>
            <person name="Hall O."/>
            <person name="Minx P."/>
            <person name="Tomlinson C."/>
            <person name="Mitreva M."/>
            <person name="Hou S."/>
            <person name="Chen J."/>
            <person name="Wollam A."/>
            <person name="Pepin K.H."/>
            <person name="Johnson M."/>
            <person name="Bhonagiri V."/>
            <person name="Zhang X."/>
            <person name="Suruliraj S."/>
            <person name="Warren W."/>
            <person name="Chinwalla A."/>
            <person name="Mardis E.R."/>
            <person name="Wilson R.K."/>
        </authorList>
    </citation>
    <scope>NUCLEOTIDE SEQUENCE [LARGE SCALE GENOMIC DNA]</scope>
    <source>
        <strain evidence="2 3">YIT 11816</strain>
    </source>
</reference>
<proteinExistence type="predicted"/>
<evidence type="ECO:0000256" key="1">
    <source>
        <dbReference type="SAM" id="MobiDB-lite"/>
    </source>
</evidence>
<feature type="region of interest" description="Disordered" evidence="1">
    <location>
        <begin position="43"/>
        <end position="94"/>
    </location>
</feature>
<dbReference type="HOGENOM" id="CLU_2385049_0_0_4"/>
<evidence type="ECO:0000313" key="2">
    <source>
        <dbReference type="EMBL" id="EHY30186.1"/>
    </source>
</evidence>